<accession>A0A6S7BWG6</accession>
<evidence type="ECO:0000313" key="3">
    <source>
        <dbReference type="Proteomes" id="UP000494117"/>
    </source>
</evidence>
<dbReference type="EMBL" id="CADILG010000001">
    <property type="protein sequence ID" value="CAB3820876.1"/>
    <property type="molecule type" value="Genomic_DNA"/>
</dbReference>
<sequence length="349" mass="37486">MNLTPIRIRVPMRLAAALLAAGAAAPGVGAGPWTLEYSNVSNGYSNCTYQDNSDGTSTVGVTINYNSTRGHLGQYNRRFFSRGVMIYSYDMNGVLQSSLGMADKIYKVFMNDTLHIGESASTSPLAYSMFGYAPSHPNPGAWHNENAQTVRVKVILKNTHFSVWPAVGLRAGNITYGNDVAEIKGLAYISKSSTSGTCEVITNPEIPPPPDPAIAMNAPDWNLGELLLGMSTEKPFSGAAEQLCFTYEGPRLVGVHYAVNAANQNGLSGTGSYQLRHLASPADAVPYRVVLRNTLTNISVELPNNRNVVSTFGDSGRECFNPTFTADTPKTAKEGDYGDVLNFTVVAQP</sequence>
<proteinExistence type="predicted"/>
<evidence type="ECO:0000313" key="2">
    <source>
        <dbReference type="EMBL" id="CAB3820876.1"/>
    </source>
</evidence>
<feature type="signal peptide" evidence="1">
    <location>
        <begin position="1"/>
        <end position="30"/>
    </location>
</feature>
<name>A0A6S7BWG6_9BURK</name>
<keyword evidence="3" id="KW-1185">Reference proteome</keyword>
<reference evidence="2 3" key="1">
    <citation type="submission" date="2020-04" db="EMBL/GenBank/DDBJ databases">
        <authorList>
            <person name="De Canck E."/>
        </authorList>
    </citation>
    <scope>NUCLEOTIDE SEQUENCE [LARGE SCALE GENOMIC DNA]</scope>
    <source>
        <strain evidence="2 3">LMG 26858</strain>
    </source>
</reference>
<gene>
    <name evidence="2" type="ORF">LMG26858_00188</name>
</gene>
<evidence type="ECO:0000256" key="1">
    <source>
        <dbReference type="SAM" id="SignalP"/>
    </source>
</evidence>
<feature type="chain" id="PRO_5028841169" description="Fimbrial-type adhesion domain-containing protein" evidence="1">
    <location>
        <begin position="31"/>
        <end position="349"/>
    </location>
</feature>
<keyword evidence="1" id="KW-0732">Signal</keyword>
<dbReference type="RefSeq" id="WP_175205144.1">
    <property type="nucleotide sequence ID" value="NZ_CADILG010000001.1"/>
</dbReference>
<organism evidence="2 3">
    <name type="scientific">Achromobacter anxifer</name>
    <dbReference type="NCBI Taxonomy" id="1287737"/>
    <lineage>
        <taxon>Bacteria</taxon>
        <taxon>Pseudomonadati</taxon>
        <taxon>Pseudomonadota</taxon>
        <taxon>Betaproteobacteria</taxon>
        <taxon>Burkholderiales</taxon>
        <taxon>Alcaligenaceae</taxon>
        <taxon>Achromobacter</taxon>
    </lineage>
</organism>
<protein>
    <recommendedName>
        <fullName evidence="4">Fimbrial-type adhesion domain-containing protein</fullName>
    </recommendedName>
</protein>
<evidence type="ECO:0008006" key="4">
    <source>
        <dbReference type="Google" id="ProtNLM"/>
    </source>
</evidence>
<dbReference type="Proteomes" id="UP000494117">
    <property type="component" value="Unassembled WGS sequence"/>
</dbReference>
<dbReference type="AlphaFoldDB" id="A0A6S7BWG6"/>